<comment type="caution">
    <text evidence="2">The sequence shown here is derived from an EMBL/GenBank/DDBJ whole genome shotgun (WGS) entry which is preliminary data.</text>
</comment>
<evidence type="ECO:0000313" key="2">
    <source>
        <dbReference type="EMBL" id="EAY27498.1"/>
    </source>
</evidence>
<gene>
    <name evidence="2" type="ORF">M23134_06899</name>
</gene>
<dbReference type="RefSeq" id="WP_002699520.1">
    <property type="nucleotide sequence ID" value="NZ_AAWS01000023.1"/>
</dbReference>
<name>A1ZQ89_MICM2</name>
<keyword evidence="3" id="KW-1185">Reference proteome</keyword>
<dbReference type="EMBL" id="AAWS01000023">
    <property type="protein sequence ID" value="EAY27498.1"/>
    <property type="molecule type" value="Genomic_DNA"/>
</dbReference>
<sequence length="118" mass="13310">MSIFKKFLKDLADDAEKEINGFLDKLEEEANTQKTPSPSNGEGSHFHDSYSNTPHTDEEEQSSGSYEPDKTCWKCKQATVYHLGTDFVNGNPMTGASDCEVDHIYRCKSCGNKWTESY</sequence>
<protein>
    <submittedName>
        <fullName evidence="2">Uncharacterized protein</fullName>
    </submittedName>
</protein>
<proteinExistence type="predicted"/>
<accession>A1ZQ89</accession>
<dbReference type="Proteomes" id="UP000004095">
    <property type="component" value="Unassembled WGS sequence"/>
</dbReference>
<feature type="compositionally biased region" description="Polar residues" evidence="1">
    <location>
        <begin position="32"/>
        <end position="42"/>
    </location>
</feature>
<organism evidence="2 3">
    <name type="scientific">Microscilla marina ATCC 23134</name>
    <dbReference type="NCBI Taxonomy" id="313606"/>
    <lineage>
        <taxon>Bacteria</taxon>
        <taxon>Pseudomonadati</taxon>
        <taxon>Bacteroidota</taxon>
        <taxon>Cytophagia</taxon>
        <taxon>Cytophagales</taxon>
        <taxon>Microscillaceae</taxon>
        <taxon>Microscilla</taxon>
    </lineage>
</organism>
<reference evidence="2 3" key="1">
    <citation type="submission" date="2007-01" db="EMBL/GenBank/DDBJ databases">
        <authorList>
            <person name="Haygood M."/>
            <person name="Podell S."/>
            <person name="Anderson C."/>
            <person name="Hopkinson B."/>
            <person name="Roe K."/>
            <person name="Barbeau K."/>
            <person name="Gaasterland T."/>
            <person name="Ferriera S."/>
            <person name="Johnson J."/>
            <person name="Kravitz S."/>
            <person name="Beeson K."/>
            <person name="Sutton G."/>
            <person name="Rogers Y.-H."/>
            <person name="Friedman R."/>
            <person name="Frazier M."/>
            <person name="Venter J.C."/>
        </authorList>
    </citation>
    <scope>NUCLEOTIDE SEQUENCE [LARGE SCALE GENOMIC DNA]</scope>
    <source>
        <strain evidence="2 3">ATCC 23134</strain>
    </source>
</reference>
<feature type="region of interest" description="Disordered" evidence="1">
    <location>
        <begin position="23"/>
        <end position="69"/>
    </location>
</feature>
<dbReference type="AlphaFoldDB" id="A1ZQ89"/>
<evidence type="ECO:0000256" key="1">
    <source>
        <dbReference type="SAM" id="MobiDB-lite"/>
    </source>
</evidence>
<evidence type="ECO:0000313" key="3">
    <source>
        <dbReference type="Proteomes" id="UP000004095"/>
    </source>
</evidence>